<sequence length="241" mass="26219">MTETMESQQLLSRRGQLSTALPTTVEGSEQGPQIIQHTPQGTQRDNGRRSIIPSHTQISRNPLSPTATPYQAPLRWKHLIASILGTGWTWEYLALVVSASTLTALVVVLVYIDELGLSRWKSPVSPTATVFILAAISRVSLGFAVSSCIGQAKWNWLRKRSDKLLAFAKFDHASRGPWGSFWLIVWVKASHMVAIGAVVTIMLSAFEPSLQAVVSIEGGEAPSNAGLTVRLGRSEFLDVGT</sequence>
<name>A0ACC2JXA3_9PEZI</name>
<evidence type="ECO:0000313" key="2">
    <source>
        <dbReference type="Proteomes" id="UP001153332"/>
    </source>
</evidence>
<dbReference type="EMBL" id="JAPUUL010000172">
    <property type="protein sequence ID" value="KAJ8132153.1"/>
    <property type="molecule type" value="Genomic_DNA"/>
</dbReference>
<dbReference type="Proteomes" id="UP001153332">
    <property type="component" value="Unassembled WGS sequence"/>
</dbReference>
<proteinExistence type="predicted"/>
<reference evidence="1" key="1">
    <citation type="submission" date="2022-12" db="EMBL/GenBank/DDBJ databases">
        <title>Genome Sequence of Lasiodiplodia mahajangana.</title>
        <authorList>
            <person name="Buettner E."/>
        </authorList>
    </citation>
    <scope>NUCLEOTIDE SEQUENCE</scope>
    <source>
        <strain evidence="1">VT137</strain>
    </source>
</reference>
<keyword evidence="2" id="KW-1185">Reference proteome</keyword>
<comment type="caution">
    <text evidence="1">The sequence shown here is derived from an EMBL/GenBank/DDBJ whole genome shotgun (WGS) entry which is preliminary data.</text>
</comment>
<gene>
    <name evidence="1" type="ORF">O1611_g1475</name>
</gene>
<accession>A0ACC2JXA3</accession>
<organism evidence="1 2">
    <name type="scientific">Lasiodiplodia mahajangana</name>
    <dbReference type="NCBI Taxonomy" id="1108764"/>
    <lineage>
        <taxon>Eukaryota</taxon>
        <taxon>Fungi</taxon>
        <taxon>Dikarya</taxon>
        <taxon>Ascomycota</taxon>
        <taxon>Pezizomycotina</taxon>
        <taxon>Dothideomycetes</taxon>
        <taxon>Dothideomycetes incertae sedis</taxon>
        <taxon>Botryosphaeriales</taxon>
        <taxon>Botryosphaeriaceae</taxon>
        <taxon>Lasiodiplodia</taxon>
    </lineage>
</organism>
<evidence type="ECO:0000313" key="1">
    <source>
        <dbReference type="EMBL" id="KAJ8132153.1"/>
    </source>
</evidence>
<protein>
    <submittedName>
        <fullName evidence="1">Uncharacterized protein</fullName>
    </submittedName>
</protein>